<dbReference type="PROSITE" id="PS51269">
    <property type="entry name" value="COMM"/>
    <property type="match status" value="1"/>
</dbReference>
<dbReference type="EMBL" id="HBHJ01007716">
    <property type="protein sequence ID" value="CAD9672274.1"/>
    <property type="molecule type" value="Transcribed_RNA"/>
</dbReference>
<dbReference type="InterPro" id="IPR037354">
    <property type="entry name" value="Commd2"/>
</dbReference>
<protein>
    <recommendedName>
        <fullName evidence="1">COMM domain-containing protein</fullName>
    </recommendedName>
</protein>
<proteinExistence type="predicted"/>
<evidence type="ECO:0000259" key="1">
    <source>
        <dbReference type="PROSITE" id="PS51269"/>
    </source>
</evidence>
<reference evidence="2" key="1">
    <citation type="submission" date="2021-01" db="EMBL/GenBank/DDBJ databases">
        <authorList>
            <person name="Corre E."/>
            <person name="Pelletier E."/>
            <person name="Niang G."/>
            <person name="Scheremetjew M."/>
            <person name="Finn R."/>
            <person name="Kale V."/>
            <person name="Holt S."/>
            <person name="Cochrane G."/>
            <person name="Meng A."/>
            <person name="Brown T."/>
            <person name="Cohen L."/>
        </authorList>
    </citation>
    <scope>NUCLEOTIDE SEQUENCE</scope>
    <source>
        <strain evidence="2">CCMP1243</strain>
    </source>
</reference>
<name>A0A7S2W7N7_9STRA</name>
<dbReference type="Pfam" id="PF21672">
    <property type="entry name" value="COMM_HN"/>
    <property type="match status" value="1"/>
</dbReference>
<dbReference type="InterPro" id="IPR017920">
    <property type="entry name" value="COMM"/>
</dbReference>
<dbReference type="AlphaFoldDB" id="A0A7S2W7N7"/>
<sequence length="203" mass="22932">MARRLPTWDDRVLRDVAVLRKLNGEQLMATTAVALDVLTTSDATSAIKSLAAQLQSRPHQVQSLVFGFSSVLWDCAKANLREGLFAQALQPLELPPGHVESIVQVYEGRYDAILERTAFAGIALHEFKDLDWRIDVEVSRRSIVQEVTPSFMLRLDLARSDRSRCSAHMQADAATMRRLQSQLEAALAEEKSVHSRRFQRYIQ</sequence>
<dbReference type="PANTHER" id="PTHR15857:SF0">
    <property type="entry name" value="COMM DOMAIN-CONTAINING PROTEIN 2"/>
    <property type="match status" value="1"/>
</dbReference>
<organism evidence="2">
    <name type="scientific">Rhizochromulina marina</name>
    <dbReference type="NCBI Taxonomy" id="1034831"/>
    <lineage>
        <taxon>Eukaryota</taxon>
        <taxon>Sar</taxon>
        <taxon>Stramenopiles</taxon>
        <taxon>Ochrophyta</taxon>
        <taxon>Dictyochophyceae</taxon>
        <taxon>Rhizochromulinales</taxon>
        <taxon>Rhizochromulina</taxon>
    </lineage>
</organism>
<dbReference type="PANTHER" id="PTHR15857">
    <property type="entry name" value="COMM DOMAIN CONTAINING PROTEIN 2"/>
    <property type="match status" value="1"/>
</dbReference>
<gene>
    <name evidence="2" type="ORF">RMAR1173_LOCUS4962</name>
</gene>
<evidence type="ECO:0000313" key="2">
    <source>
        <dbReference type="EMBL" id="CAD9672274.1"/>
    </source>
</evidence>
<accession>A0A7S2W7N7</accession>
<feature type="domain" description="COMM" evidence="1">
    <location>
        <begin position="126"/>
        <end position="194"/>
    </location>
</feature>
<dbReference type="Pfam" id="PF07258">
    <property type="entry name" value="COMM_domain"/>
    <property type="match status" value="1"/>
</dbReference>